<keyword evidence="5 11" id="KW-0547">Nucleotide-binding</keyword>
<dbReference type="InterPro" id="IPR027483">
    <property type="entry name" value="PInositol-4-P-4/5-kinase_C_sf"/>
</dbReference>
<dbReference type="PANTHER" id="PTHR23086:SF8">
    <property type="entry name" value="PHOSPHATIDYLINOSITOL 5-PHOSPHATE 4-KINASE, ISOFORM A"/>
    <property type="match status" value="1"/>
</dbReference>
<feature type="domain" description="PIPK" evidence="13">
    <location>
        <begin position="157"/>
        <end position="554"/>
    </location>
</feature>
<evidence type="ECO:0000259" key="13">
    <source>
        <dbReference type="PROSITE" id="PS51455"/>
    </source>
</evidence>
<keyword evidence="6 11" id="KW-0418">Kinase</keyword>
<keyword evidence="3" id="KW-0597">Phosphoprotein</keyword>
<dbReference type="SMART" id="SM00330">
    <property type="entry name" value="PIPKc"/>
    <property type="match status" value="1"/>
</dbReference>
<feature type="non-terminal residue" evidence="14">
    <location>
        <position position="1"/>
    </location>
</feature>
<sequence>IMSTTTSTQLSDAIKLNVTNNNDNNNGPLDIETATHLWPNHRKSMPPSTPELPILYPLECIRSSPLPLTNNRSSSISSDFHQQQHQQQQQRQRRTTTPDLGTLNAEEQAVLEAEITARRQARRASRRLMSYSDLEDNENEYDYNDDHVAIGTRVSEGHRNYQLMYDMLTGIRIAVGRVSAKIHKDLVDDDFSAAHKLVFDVTGNELTPGVKYDFKFKDYAPWVFRYLREKFHIDAADYMMSLTNKYILSEVGSPGKSGSFFYYSRDYRFIIKTIHHSEHKFMRKVLKEYYKHVCENANTLLCRFYGLHRIKLPHGRKIHFVVMGNVFPSNKDVHEMYDLKGSTFGRVTTDEEIQKNPHAVLKDLNWVERNRKLEFGSIKKNLFLSQLRKDIALLSKLNIMDYSLLIGIHDIVKGNTEGIRDTHLQFVTPHTKSLERPLSTRNGRRESKADIVRKAIRHANPVQLDSSQLPETLSNERKYCAFYSEDGGFKSTDENNQTTDKLYFIGVIDILTPYNYVKKGENFIKSFTQDKNTISAVKPQLYGQRFIQFMENTVTNNRKKLE</sequence>
<dbReference type="PANTHER" id="PTHR23086">
    <property type="entry name" value="PHOSPHATIDYLINOSITOL-4-PHOSPHATE 5-KINASE"/>
    <property type="match status" value="1"/>
</dbReference>
<evidence type="ECO:0000313" key="15">
    <source>
        <dbReference type="Proteomes" id="UP000650833"/>
    </source>
</evidence>
<dbReference type="Proteomes" id="UP000650833">
    <property type="component" value="Unassembled WGS sequence"/>
</dbReference>
<evidence type="ECO:0000256" key="1">
    <source>
        <dbReference type="ARBA" id="ARBA00000444"/>
    </source>
</evidence>
<keyword evidence="7 11" id="KW-0067">ATP-binding</keyword>
<evidence type="ECO:0000256" key="11">
    <source>
        <dbReference type="PROSITE-ProRule" id="PRU00781"/>
    </source>
</evidence>
<evidence type="ECO:0000256" key="12">
    <source>
        <dbReference type="SAM" id="MobiDB-lite"/>
    </source>
</evidence>
<dbReference type="GO" id="GO:0016308">
    <property type="term" value="F:1-phosphatidylinositol-4-phosphate 5-kinase activity"/>
    <property type="evidence" value="ECO:0007669"/>
    <property type="project" value="UniProtKB-EC"/>
</dbReference>
<accession>A0A8H7QDE5</accession>
<dbReference type="PROSITE" id="PS51455">
    <property type="entry name" value="PIPK"/>
    <property type="match status" value="1"/>
</dbReference>
<keyword evidence="4 11" id="KW-0808">Transferase</keyword>
<evidence type="ECO:0000256" key="9">
    <source>
        <dbReference type="ARBA" id="ARBA00080374"/>
    </source>
</evidence>
<comment type="caution">
    <text evidence="14">The sequence shown here is derived from an EMBL/GenBank/DDBJ whole genome shotgun (WGS) entry which is preliminary data.</text>
</comment>
<dbReference type="Gene3D" id="3.30.800.10">
    <property type="entry name" value="Phosphatidylinositol Phosphate Kinase II Beta"/>
    <property type="match status" value="1"/>
</dbReference>
<evidence type="ECO:0000256" key="3">
    <source>
        <dbReference type="ARBA" id="ARBA00022553"/>
    </source>
</evidence>
<evidence type="ECO:0000256" key="7">
    <source>
        <dbReference type="ARBA" id="ARBA00022840"/>
    </source>
</evidence>
<reference evidence="14" key="1">
    <citation type="submission" date="2020-12" db="EMBL/GenBank/DDBJ databases">
        <title>Metabolic potential, ecology and presence of endohyphal bacteria is reflected in genomic diversity of Mucoromycotina.</title>
        <authorList>
            <person name="Muszewska A."/>
            <person name="Okrasinska A."/>
            <person name="Steczkiewicz K."/>
            <person name="Drgas O."/>
            <person name="Orlowska M."/>
            <person name="Perlinska-Lenart U."/>
            <person name="Aleksandrzak-Piekarczyk T."/>
            <person name="Szatraj K."/>
            <person name="Zielenkiewicz U."/>
            <person name="Pilsyk S."/>
            <person name="Malc E."/>
            <person name="Mieczkowski P."/>
            <person name="Kruszewska J.S."/>
            <person name="Biernat P."/>
            <person name="Pawlowska J."/>
        </authorList>
    </citation>
    <scope>NUCLEOTIDE SEQUENCE</scope>
    <source>
        <strain evidence="14">CBS 226.32</strain>
    </source>
</reference>
<evidence type="ECO:0000256" key="2">
    <source>
        <dbReference type="ARBA" id="ARBA00012172"/>
    </source>
</evidence>
<dbReference type="GO" id="GO:0005524">
    <property type="term" value="F:ATP binding"/>
    <property type="evidence" value="ECO:0007669"/>
    <property type="project" value="UniProtKB-UniRule"/>
</dbReference>
<dbReference type="OrthoDB" id="20783at2759"/>
<keyword evidence="15" id="KW-1185">Reference proteome</keyword>
<dbReference type="Gene3D" id="3.30.810.10">
    <property type="entry name" value="2-Layer Sandwich"/>
    <property type="match status" value="1"/>
</dbReference>
<comment type="catalytic activity">
    <reaction evidence="1">
        <text>a 1,2-diacyl-sn-glycero-3-phospho-(1D-myo-inositol 4-phosphate) + ATP = a 1,2-diacyl-sn-glycero-3-phospho-(1D-myo-inositol-4,5-bisphosphate) + ADP + H(+)</text>
        <dbReference type="Rhea" id="RHEA:14425"/>
        <dbReference type="ChEBI" id="CHEBI:15378"/>
        <dbReference type="ChEBI" id="CHEBI:30616"/>
        <dbReference type="ChEBI" id="CHEBI:58178"/>
        <dbReference type="ChEBI" id="CHEBI:58456"/>
        <dbReference type="ChEBI" id="CHEBI:456216"/>
        <dbReference type="EC" id="2.7.1.68"/>
    </reaction>
</comment>
<dbReference type="GO" id="GO:0005886">
    <property type="term" value="C:plasma membrane"/>
    <property type="evidence" value="ECO:0007669"/>
    <property type="project" value="TreeGrafter"/>
</dbReference>
<dbReference type="SUPFAM" id="SSF56104">
    <property type="entry name" value="SAICAR synthase-like"/>
    <property type="match status" value="1"/>
</dbReference>
<dbReference type="InterPro" id="IPR002498">
    <property type="entry name" value="PInositol-4-P-4/5-kinase_core"/>
</dbReference>
<dbReference type="EC" id="2.7.1.68" evidence="2"/>
<evidence type="ECO:0000256" key="10">
    <source>
        <dbReference type="ARBA" id="ARBA00082306"/>
    </source>
</evidence>
<evidence type="ECO:0000313" key="14">
    <source>
        <dbReference type="EMBL" id="KAG2190392.1"/>
    </source>
</evidence>
<feature type="compositionally biased region" description="Polar residues" evidence="12">
    <location>
        <begin position="66"/>
        <end position="80"/>
    </location>
</feature>
<protein>
    <recommendedName>
        <fullName evidence="2">1-phosphatidylinositol-4-phosphate 5-kinase</fullName>
        <ecNumber evidence="2">2.7.1.68</ecNumber>
    </recommendedName>
    <alternativeName>
        <fullName evidence="10">1-phosphatidylinositol 4-phosphate kinase</fullName>
    </alternativeName>
    <alternativeName>
        <fullName evidence="8">Diphosphoinositide kinase</fullName>
    </alternativeName>
    <alternativeName>
        <fullName evidence="9">PIP5K</fullName>
    </alternativeName>
</protein>
<feature type="compositionally biased region" description="Low complexity" evidence="12">
    <location>
        <begin position="81"/>
        <end position="90"/>
    </location>
</feature>
<organism evidence="14 15">
    <name type="scientific">Mucor plumbeus</name>
    <dbReference type="NCBI Taxonomy" id="97098"/>
    <lineage>
        <taxon>Eukaryota</taxon>
        <taxon>Fungi</taxon>
        <taxon>Fungi incertae sedis</taxon>
        <taxon>Mucoromycota</taxon>
        <taxon>Mucoromycotina</taxon>
        <taxon>Mucoromycetes</taxon>
        <taxon>Mucorales</taxon>
        <taxon>Mucorineae</taxon>
        <taxon>Mucoraceae</taxon>
        <taxon>Mucor</taxon>
    </lineage>
</organism>
<evidence type="ECO:0000256" key="8">
    <source>
        <dbReference type="ARBA" id="ARBA00078403"/>
    </source>
</evidence>
<dbReference type="AlphaFoldDB" id="A0A8H7QDE5"/>
<evidence type="ECO:0000256" key="6">
    <source>
        <dbReference type="ARBA" id="ARBA00022777"/>
    </source>
</evidence>
<dbReference type="FunFam" id="3.30.800.10:FF:000009">
    <property type="entry name" value="Phosphatidylinositol 4-phosphate 5-kinase its3"/>
    <property type="match status" value="1"/>
</dbReference>
<evidence type="ECO:0000256" key="4">
    <source>
        <dbReference type="ARBA" id="ARBA00022679"/>
    </source>
</evidence>
<dbReference type="InterPro" id="IPR023610">
    <property type="entry name" value="PInositol-4/5-P-5/4-kinase"/>
</dbReference>
<proteinExistence type="predicted"/>
<feature type="region of interest" description="Disordered" evidence="12">
    <location>
        <begin position="66"/>
        <end position="99"/>
    </location>
</feature>
<name>A0A8H7QDE5_9FUNG</name>
<dbReference type="InterPro" id="IPR027484">
    <property type="entry name" value="PInositol-4-P-5-kinase_N"/>
</dbReference>
<dbReference type="GO" id="GO:0046854">
    <property type="term" value="P:phosphatidylinositol phosphate biosynthetic process"/>
    <property type="evidence" value="ECO:0007669"/>
    <property type="project" value="TreeGrafter"/>
</dbReference>
<gene>
    <name evidence="14" type="ORF">INT46_000621</name>
</gene>
<dbReference type="EMBL" id="JAEPRC010000977">
    <property type="protein sequence ID" value="KAG2190392.1"/>
    <property type="molecule type" value="Genomic_DNA"/>
</dbReference>
<dbReference type="Pfam" id="PF01504">
    <property type="entry name" value="PIP5K"/>
    <property type="match status" value="1"/>
</dbReference>
<evidence type="ECO:0000256" key="5">
    <source>
        <dbReference type="ARBA" id="ARBA00022741"/>
    </source>
</evidence>
<dbReference type="CDD" id="cd17303">
    <property type="entry name" value="PIPKc_PIP5K_yeast_like"/>
    <property type="match status" value="1"/>
</dbReference>